<protein>
    <submittedName>
        <fullName evidence="2">ParB-like partition protein</fullName>
    </submittedName>
</protein>
<organism evidence="2">
    <name type="scientific">uncultured delta proteobacterium</name>
    <dbReference type="NCBI Taxonomy" id="34034"/>
    <lineage>
        <taxon>Bacteria</taxon>
        <taxon>Deltaproteobacteria</taxon>
        <taxon>environmental samples</taxon>
    </lineage>
</organism>
<dbReference type="InterPro" id="IPR036086">
    <property type="entry name" value="ParB/Sulfiredoxin_sf"/>
</dbReference>
<dbReference type="Pfam" id="PF07506">
    <property type="entry name" value="RepB"/>
    <property type="match status" value="1"/>
</dbReference>
<dbReference type="InterPro" id="IPR011111">
    <property type="entry name" value="Plasmid_RepB"/>
</dbReference>
<dbReference type="SUPFAM" id="SSF109709">
    <property type="entry name" value="KorB DNA-binding domain-like"/>
    <property type="match status" value="1"/>
</dbReference>
<dbReference type="PANTHER" id="PTHR33375">
    <property type="entry name" value="CHROMOSOME-PARTITIONING PROTEIN PARB-RELATED"/>
    <property type="match status" value="1"/>
</dbReference>
<sequence>MEANEVILIPVSEVHILNPRVRNQNIAEEIRRNIRNVGLKRPITVTLSTNRKSGKKYDLVCGQGRLEAFIDAGETEIPAIIIEVDREGAHIMSLVENIARRNNNPLELLHGITYLKEQGYTDGEIAGKTGLSREWIRGIGKLLESGEERLVSAVEKGRIPLSVALQIAVEDDAAIQTALMEAYETGQLSGAKLVAVQRLLDRRKHYGKYYGKKMPAPSKKRPQLSTEELVAVYENNIKNKKRLIAKADHLKRVLAFSAAALNELLRDEHFTNQLKAEGVNDIPERLADLLGEVYA</sequence>
<dbReference type="Gene3D" id="3.90.1530.30">
    <property type="match status" value="1"/>
</dbReference>
<proteinExistence type="predicted"/>
<dbReference type="SUPFAM" id="SSF110849">
    <property type="entry name" value="ParB/Sulfiredoxin"/>
    <property type="match status" value="1"/>
</dbReference>
<name>A0A212K7X2_9DELT</name>
<dbReference type="AlphaFoldDB" id="A0A212K7X2"/>
<dbReference type="SMART" id="SM00470">
    <property type="entry name" value="ParB"/>
    <property type="match status" value="1"/>
</dbReference>
<dbReference type="InterPro" id="IPR050336">
    <property type="entry name" value="Chromosome_partition/occlusion"/>
</dbReference>
<gene>
    <name evidence="2" type="ORF">KL86DPRO_30086</name>
</gene>
<dbReference type="Pfam" id="PF02195">
    <property type="entry name" value="ParB_N"/>
    <property type="match status" value="1"/>
</dbReference>
<dbReference type="InterPro" id="IPR003115">
    <property type="entry name" value="ParB_N"/>
</dbReference>
<dbReference type="GO" id="GO:0005694">
    <property type="term" value="C:chromosome"/>
    <property type="evidence" value="ECO:0007669"/>
    <property type="project" value="TreeGrafter"/>
</dbReference>
<reference evidence="2" key="1">
    <citation type="submission" date="2016-04" db="EMBL/GenBank/DDBJ databases">
        <authorList>
            <person name="Evans L.H."/>
            <person name="Alamgir A."/>
            <person name="Owens N."/>
            <person name="Weber N.D."/>
            <person name="Virtaneva K."/>
            <person name="Barbian K."/>
            <person name="Babar A."/>
            <person name="Rosenke K."/>
        </authorList>
    </citation>
    <scope>NUCLEOTIDE SEQUENCE</scope>
    <source>
        <strain evidence="2">86</strain>
    </source>
</reference>
<accession>A0A212K7X2</accession>
<dbReference type="GO" id="GO:0007059">
    <property type="term" value="P:chromosome segregation"/>
    <property type="evidence" value="ECO:0007669"/>
    <property type="project" value="TreeGrafter"/>
</dbReference>
<dbReference type="CDD" id="cd16411">
    <property type="entry name" value="ParB_N_like"/>
    <property type="match status" value="1"/>
</dbReference>
<feature type="domain" description="ParB-like N-terminal" evidence="1">
    <location>
        <begin position="7"/>
        <end position="98"/>
    </location>
</feature>
<evidence type="ECO:0000259" key="1">
    <source>
        <dbReference type="SMART" id="SM00470"/>
    </source>
</evidence>
<dbReference type="EMBL" id="FLUQ01000003">
    <property type="protein sequence ID" value="SBW07605.1"/>
    <property type="molecule type" value="Genomic_DNA"/>
</dbReference>
<evidence type="ECO:0000313" key="2">
    <source>
        <dbReference type="EMBL" id="SBW07605.1"/>
    </source>
</evidence>
<dbReference type="PANTHER" id="PTHR33375:SF1">
    <property type="entry name" value="CHROMOSOME-PARTITIONING PROTEIN PARB-RELATED"/>
    <property type="match status" value="1"/>
</dbReference>
<dbReference type="Gene3D" id="1.10.10.2830">
    <property type="match status" value="1"/>
</dbReference>